<evidence type="ECO:0000313" key="7">
    <source>
        <dbReference type="Proteomes" id="UP000268014"/>
    </source>
</evidence>
<feature type="signal peptide" evidence="5">
    <location>
        <begin position="1"/>
        <end position="15"/>
    </location>
</feature>
<keyword evidence="3" id="KW-0964">Secreted</keyword>
<dbReference type="Gene3D" id="2.60.40.3330">
    <property type="match status" value="1"/>
</dbReference>
<keyword evidence="4 5" id="KW-0732">Signal</keyword>
<organism evidence="8">
    <name type="scientific">Haemonchus placei</name>
    <name type="common">Barber's pole worm</name>
    <dbReference type="NCBI Taxonomy" id="6290"/>
    <lineage>
        <taxon>Eukaryota</taxon>
        <taxon>Metazoa</taxon>
        <taxon>Ecdysozoa</taxon>
        <taxon>Nematoda</taxon>
        <taxon>Chromadorea</taxon>
        <taxon>Rhabditida</taxon>
        <taxon>Rhabditina</taxon>
        <taxon>Rhabditomorpha</taxon>
        <taxon>Strongyloidea</taxon>
        <taxon>Trichostrongylidae</taxon>
        <taxon>Haemonchus</taxon>
    </lineage>
</organism>
<dbReference type="AlphaFoldDB" id="A0A0N4W2B5"/>
<dbReference type="WBParaSite" id="HPLM_0000385301-mRNA-1">
    <property type="protein sequence ID" value="HPLM_0000385301-mRNA-1"/>
    <property type="gene ID" value="HPLM_0000385301"/>
</dbReference>
<dbReference type="Proteomes" id="UP000268014">
    <property type="component" value="Unassembled WGS sequence"/>
</dbReference>
<evidence type="ECO:0000256" key="3">
    <source>
        <dbReference type="ARBA" id="ARBA00022525"/>
    </source>
</evidence>
<proteinExistence type="inferred from homology"/>
<feature type="chain" id="PRO_5043123333" evidence="5">
    <location>
        <begin position="16"/>
        <end position="129"/>
    </location>
</feature>
<evidence type="ECO:0000256" key="5">
    <source>
        <dbReference type="SAM" id="SignalP"/>
    </source>
</evidence>
<keyword evidence="7" id="KW-1185">Reference proteome</keyword>
<dbReference type="InterPro" id="IPR001534">
    <property type="entry name" value="Transthyretin-like"/>
</dbReference>
<comment type="similarity">
    <text evidence="2">Belongs to the nematode transthyretin-like family.</text>
</comment>
<dbReference type="EMBL" id="UZAF01016152">
    <property type="protein sequence ID" value="VDO21823.1"/>
    <property type="molecule type" value="Genomic_DNA"/>
</dbReference>
<evidence type="ECO:0000256" key="2">
    <source>
        <dbReference type="ARBA" id="ARBA00010112"/>
    </source>
</evidence>
<dbReference type="Pfam" id="PF01060">
    <property type="entry name" value="TTR-52"/>
    <property type="match status" value="1"/>
</dbReference>
<evidence type="ECO:0000313" key="8">
    <source>
        <dbReference type="WBParaSite" id="HPLM_0000385301-mRNA-1"/>
    </source>
</evidence>
<dbReference type="GO" id="GO:0005576">
    <property type="term" value="C:extracellular region"/>
    <property type="evidence" value="ECO:0007669"/>
    <property type="project" value="UniProtKB-SubCell"/>
</dbReference>
<dbReference type="OrthoDB" id="5773467at2759"/>
<gene>
    <name evidence="6" type="ORF">HPLM_LOCUS3845</name>
</gene>
<reference evidence="8" key="1">
    <citation type="submission" date="2017-02" db="UniProtKB">
        <authorList>
            <consortium name="WormBaseParasite"/>
        </authorList>
    </citation>
    <scope>IDENTIFICATION</scope>
</reference>
<evidence type="ECO:0000313" key="6">
    <source>
        <dbReference type="EMBL" id="VDO21823.1"/>
    </source>
</evidence>
<reference evidence="6 7" key="2">
    <citation type="submission" date="2018-11" db="EMBL/GenBank/DDBJ databases">
        <authorList>
            <consortium name="Pathogen Informatics"/>
        </authorList>
    </citation>
    <scope>NUCLEOTIDE SEQUENCE [LARGE SCALE GENOMIC DNA]</scope>
    <source>
        <strain evidence="6 7">MHpl1</strain>
    </source>
</reference>
<dbReference type="GO" id="GO:0009986">
    <property type="term" value="C:cell surface"/>
    <property type="evidence" value="ECO:0007669"/>
    <property type="project" value="InterPro"/>
</dbReference>
<evidence type="ECO:0000256" key="1">
    <source>
        <dbReference type="ARBA" id="ARBA00004613"/>
    </source>
</evidence>
<dbReference type="OMA" id="HVELMEH"/>
<sequence>MLTIFLLGFLTVLKAKESTVEVQGLFVCHTQHKYDPLHVELMEHDVVGDDLLAWSNVRPPYFWDLQGKEDEMFNIRPFLVIKHTCNGIKERVVVEFGRIRRNVFIDFGIHDLENPDFPKDMREMIKEQI</sequence>
<comment type="subcellular location">
    <subcellularLocation>
        <location evidence="1">Secreted</location>
    </subcellularLocation>
</comment>
<protein>
    <submittedName>
        <fullName evidence="8">Transthyretin-like family protein</fullName>
    </submittedName>
</protein>
<name>A0A0N4W2B5_HAEPC</name>
<dbReference type="InterPro" id="IPR038479">
    <property type="entry name" value="Transthyretin-like_sf"/>
</dbReference>
<accession>A0A0N4W2B5</accession>
<evidence type="ECO:0000256" key="4">
    <source>
        <dbReference type="ARBA" id="ARBA00022729"/>
    </source>
</evidence>